<feature type="region of interest" description="Disordered" evidence="1">
    <location>
        <begin position="68"/>
        <end position="124"/>
    </location>
</feature>
<proteinExistence type="predicted"/>
<gene>
    <name evidence="3" type="ORF">CP975_01420</name>
</gene>
<keyword evidence="2" id="KW-0732">Signal</keyword>
<dbReference type="OrthoDB" id="4307651at2"/>
<keyword evidence="4" id="KW-1185">Reference proteome</keyword>
<protein>
    <submittedName>
        <fullName evidence="3">Uncharacterized protein</fullName>
    </submittedName>
</protein>
<feature type="region of interest" description="Disordered" evidence="1">
    <location>
        <begin position="41"/>
        <end position="60"/>
    </location>
</feature>
<name>A0A5J6HD40_STRAD</name>
<evidence type="ECO:0000313" key="4">
    <source>
        <dbReference type="Proteomes" id="UP000326553"/>
    </source>
</evidence>
<dbReference type="Proteomes" id="UP000326553">
    <property type="component" value="Chromosome"/>
</dbReference>
<dbReference type="RefSeq" id="WP_055530216.1">
    <property type="nucleotide sequence ID" value="NZ_CP023695.1"/>
</dbReference>
<dbReference type="InterPro" id="IPR006311">
    <property type="entry name" value="TAT_signal"/>
</dbReference>
<feature type="signal peptide" evidence="2">
    <location>
        <begin position="1"/>
        <end position="31"/>
    </location>
</feature>
<sequence length="124" mass="12492">MSQQRRSARLASSAVALVVTVLALFAPAAAAAAAGIRADGTPTHHTVAHAGKQTGTEDAPAFTVAVAHRLDAHLPGPQPVGPPRTAADTAPHRATGGPDTRPAAPHARSHEAIDSAAPRGPPHR</sequence>
<evidence type="ECO:0000313" key="3">
    <source>
        <dbReference type="EMBL" id="QEV16343.1"/>
    </source>
</evidence>
<dbReference type="KEGG" id="salw:CP975_01420"/>
<evidence type="ECO:0000256" key="1">
    <source>
        <dbReference type="SAM" id="MobiDB-lite"/>
    </source>
</evidence>
<evidence type="ECO:0000256" key="2">
    <source>
        <dbReference type="SAM" id="SignalP"/>
    </source>
</evidence>
<feature type="chain" id="PRO_5023838259" evidence="2">
    <location>
        <begin position="32"/>
        <end position="124"/>
    </location>
</feature>
<dbReference type="PROSITE" id="PS51318">
    <property type="entry name" value="TAT"/>
    <property type="match status" value="1"/>
</dbReference>
<dbReference type="EMBL" id="CP023695">
    <property type="protein sequence ID" value="QEV16343.1"/>
    <property type="molecule type" value="Genomic_DNA"/>
</dbReference>
<reference evidence="3 4" key="1">
    <citation type="submission" date="2017-09" db="EMBL/GenBank/DDBJ databases">
        <authorList>
            <person name="Lee N."/>
            <person name="Cho B.-K."/>
        </authorList>
    </citation>
    <scope>NUCLEOTIDE SEQUENCE [LARGE SCALE GENOMIC DNA]</scope>
    <source>
        <strain evidence="3 4">ATCC 12461</strain>
    </source>
</reference>
<organism evidence="3 4">
    <name type="scientific">Streptomyces alboniger</name>
    <dbReference type="NCBI Taxonomy" id="132473"/>
    <lineage>
        <taxon>Bacteria</taxon>
        <taxon>Bacillati</taxon>
        <taxon>Actinomycetota</taxon>
        <taxon>Actinomycetes</taxon>
        <taxon>Kitasatosporales</taxon>
        <taxon>Streptomycetaceae</taxon>
        <taxon>Streptomyces</taxon>
        <taxon>Streptomyces aurantiacus group</taxon>
    </lineage>
</organism>
<accession>A0A5J6HD40</accession>
<dbReference type="AlphaFoldDB" id="A0A5J6HD40"/>